<dbReference type="EC" id="5.6.2.3" evidence="13 14"/>
<dbReference type="Proteomes" id="UP000515291">
    <property type="component" value="Chromosome"/>
</dbReference>
<protein>
    <recommendedName>
        <fullName evidence="13 14">Replicative DNA helicase</fullName>
        <ecNumber evidence="13 14">5.6.2.3</ecNumber>
    </recommendedName>
</protein>
<comment type="catalytic activity">
    <reaction evidence="12 14">
        <text>ATP + H2O = ADP + phosphate + H(+)</text>
        <dbReference type="Rhea" id="RHEA:13065"/>
        <dbReference type="ChEBI" id="CHEBI:15377"/>
        <dbReference type="ChEBI" id="CHEBI:15378"/>
        <dbReference type="ChEBI" id="CHEBI:30616"/>
        <dbReference type="ChEBI" id="CHEBI:43474"/>
        <dbReference type="ChEBI" id="CHEBI:456216"/>
        <dbReference type="EC" id="5.6.2.3"/>
    </reaction>
</comment>
<evidence type="ECO:0000256" key="11">
    <source>
        <dbReference type="ARBA" id="ARBA00044932"/>
    </source>
</evidence>
<dbReference type="CDD" id="cd00984">
    <property type="entry name" value="DnaB_C"/>
    <property type="match status" value="1"/>
</dbReference>
<dbReference type="GO" id="GO:0005524">
    <property type="term" value="F:ATP binding"/>
    <property type="evidence" value="ECO:0007669"/>
    <property type="project" value="UniProtKB-UniRule"/>
</dbReference>
<dbReference type="NCBIfam" id="TIGR00665">
    <property type="entry name" value="DnaB"/>
    <property type="match status" value="1"/>
</dbReference>
<dbReference type="GO" id="GO:0003677">
    <property type="term" value="F:DNA binding"/>
    <property type="evidence" value="ECO:0007669"/>
    <property type="project" value="UniProtKB-UniRule"/>
</dbReference>
<dbReference type="InterPro" id="IPR016136">
    <property type="entry name" value="DNA_helicase_N/primase_C"/>
</dbReference>
<reference evidence="19" key="2">
    <citation type="journal article" date="2020" name="Mol. Plant Microbe">
        <title>Rhizobial microsymbionts of the narrowly endemic Oxytropis species growing in Kamchatka are characterized by significant genetic diversity and possess a set of genes that are associated with T3SS and T6SS secretion systems and can affect the development of symbiosis.</title>
        <authorList>
            <person name="Safronova V."/>
            <person name="Guro P."/>
            <person name="Sazanova A."/>
            <person name="Kuznetsova I."/>
            <person name="Belimov A."/>
            <person name="Yakubov V."/>
            <person name="Chirak E."/>
            <person name="Afonin A."/>
            <person name="Gogolev Y."/>
            <person name="Andronov E."/>
            <person name="Tikhonovich I."/>
        </authorList>
    </citation>
    <scope>NUCLEOTIDE SEQUENCE [LARGE SCALE GENOMIC DNA]</scope>
    <source>
        <strain evidence="19">581</strain>
    </source>
</reference>
<evidence type="ECO:0000313" key="19">
    <source>
        <dbReference type="Proteomes" id="UP000515291"/>
    </source>
</evidence>
<dbReference type="Gene3D" id="3.40.50.300">
    <property type="entry name" value="P-loop containing nucleotide triphosphate hydrolases"/>
    <property type="match status" value="1"/>
</dbReference>
<evidence type="ECO:0000313" key="18">
    <source>
        <dbReference type="Proteomes" id="UP000076574"/>
    </source>
</evidence>
<dbReference type="InterPro" id="IPR027417">
    <property type="entry name" value="P-loop_NTPase"/>
</dbReference>
<organism evidence="16 18">
    <name type="scientific">Tardiphaga robiniae</name>
    <dbReference type="NCBI Taxonomy" id="943830"/>
    <lineage>
        <taxon>Bacteria</taxon>
        <taxon>Pseudomonadati</taxon>
        <taxon>Pseudomonadota</taxon>
        <taxon>Alphaproteobacteria</taxon>
        <taxon>Hyphomicrobiales</taxon>
        <taxon>Nitrobacteraceae</taxon>
        <taxon>Tardiphaga</taxon>
    </lineage>
</organism>
<dbReference type="Proteomes" id="UP000076574">
    <property type="component" value="Unassembled WGS sequence"/>
</dbReference>
<evidence type="ECO:0000256" key="7">
    <source>
        <dbReference type="ARBA" id="ARBA00022806"/>
    </source>
</evidence>
<name>A0A161RMI8_9BRAD</name>
<keyword evidence="5 14" id="KW-0547">Nucleotide-binding</keyword>
<dbReference type="KEGG" id="trb:HB776_10370"/>
<evidence type="ECO:0000256" key="13">
    <source>
        <dbReference type="NCBIfam" id="TIGR00665"/>
    </source>
</evidence>
<sequence length="499" mass="54939">MAAFDSNVLKLTPEAGTPAYRSAPHNIEAEQGVLGAILVNNDAFYRVSDFLKAEHFFEPIHQTIFETAAAIVRAGKIATPVTLKTFLPTDTDLGGMTVGQYLARLAAEATTIINAQDYGRTIYELAIRRQLINVGEDMVNVAYDAPVDFAPRAQIEDAERRLYELAEAGRYDGGFQRFSQAMTTALDMAANAYQRDGKLSGISSGLRDLDARMGGLQRSDLIVLAGRPGMGKTSLATNIAYNIAAAYQSEVQPDGSMKTINGGVVGFFSCEMSAEQLATRILAEQTEISSSAIRRGGITQAEFDKIRDYTIKLQNLPLYVDETGGLSISQLTARARRLKRQKGLDVIMVDYIQLLQGSGKRSDNRVQEVTEITTSLKALAKELNCPVVALSQLSRQVENREDKHPQLSDLRESGSIEQDADVVVFVYREEYYLQAKEPRLGTPEHEKWQLEMDLAHGKAEVIIAKQRHGPTGTVDLQFEGQFTRFSDLAGGAQFRAPQE</sequence>
<dbReference type="NCBIfam" id="NF006606">
    <property type="entry name" value="PRK09165.1"/>
    <property type="match status" value="1"/>
</dbReference>
<evidence type="ECO:0000259" key="15">
    <source>
        <dbReference type="PROSITE" id="PS51199"/>
    </source>
</evidence>
<dbReference type="InterPro" id="IPR007692">
    <property type="entry name" value="DNA_helicase_DnaB"/>
</dbReference>
<evidence type="ECO:0000313" key="17">
    <source>
        <dbReference type="EMBL" id="QND71588.1"/>
    </source>
</evidence>
<dbReference type="GO" id="GO:1990077">
    <property type="term" value="C:primosome complex"/>
    <property type="evidence" value="ECO:0007669"/>
    <property type="project" value="UniProtKB-UniRule"/>
</dbReference>
<dbReference type="SUPFAM" id="SSF48024">
    <property type="entry name" value="N-terminal domain of DnaB helicase"/>
    <property type="match status" value="1"/>
</dbReference>
<keyword evidence="6 14" id="KW-0378">Hydrolase</keyword>
<evidence type="ECO:0000256" key="2">
    <source>
        <dbReference type="ARBA" id="ARBA00011643"/>
    </source>
</evidence>
<comment type="similarity">
    <text evidence="1 14">Belongs to the helicase family. DnaB subfamily.</text>
</comment>
<reference evidence="17" key="3">
    <citation type="journal article" date="2020" name="Mol. Plant Microbe Interact.">
        <title>Complete genome sequences of four natural Pseudomonas isolates that catabolize a wide range of aromatic compounds relevant to lignin valorization.</title>
        <authorList>
            <person name="Hatmaker E.A."/>
            <person name="Presle G."/>
            <person name="Cannon O."/>
            <person name="Guss A.M."/>
            <person name="Elkins J.G."/>
        </authorList>
    </citation>
    <scope>NUCLEOTIDE SEQUENCE</scope>
    <source>
        <strain evidence="17">581</strain>
    </source>
</reference>
<dbReference type="STRING" id="943830.A4A58_23005"/>
<dbReference type="SUPFAM" id="SSF52540">
    <property type="entry name" value="P-loop containing nucleoside triphosphate hydrolases"/>
    <property type="match status" value="1"/>
</dbReference>
<reference evidence="16 18" key="1">
    <citation type="submission" date="2016-03" db="EMBL/GenBank/DDBJ databases">
        <title>Microsymbionts genomes from the relict species Vavilovia formosa (Stev.) Fed.</title>
        <authorList>
            <person name="Kopat V."/>
            <person name="Chirak E."/>
            <person name="Kimeklis A."/>
            <person name="Andronov E."/>
        </authorList>
    </citation>
    <scope>NUCLEOTIDE SEQUENCE [LARGE SCALE GENOMIC DNA]</scope>
    <source>
        <strain evidence="16 18">Vaf07</strain>
    </source>
</reference>
<evidence type="ECO:0000256" key="3">
    <source>
        <dbReference type="ARBA" id="ARBA00022515"/>
    </source>
</evidence>
<evidence type="ECO:0000256" key="5">
    <source>
        <dbReference type="ARBA" id="ARBA00022741"/>
    </source>
</evidence>
<evidence type="ECO:0000313" key="16">
    <source>
        <dbReference type="EMBL" id="KZD24348.1"/>
    </source>
</evidence>
<dbReference type="EMBL" id="CP050292">
    <property type="protein sequence ID" value="QND71588.1"/>
    <property type="molecule type" value="Genomic_DNA"/>
</dbReference>
<dbReference type="PROSITE" id="PS51199">
    <property type="entry name" value="SF4_HELICASE"/>
    <property type="match status" value="1"/>
</dbReference>
<evidence type="ECO:0000256" key="10">
    <source>
        <dbReference type="ARBA" id="ARBA00023235"/>
    </source>
</evidence>
<proteinExistence type="inferred from homology"/>
<evidence type="ECO:0000256" key="4">
    <source>
        <dbReference type="ARBA" id="ARBA00022705"/>
    </source>
</evidence>
<dbReference type="GO" id="GO:0006269">
    <property type="term" value="P:DNA replication, synthesis of primer"/>
    <property type="evidence" value="ECO:0007669"/>
    <property type="project" value="UniProtKB-UniRule"/>
</dbReference>
<comment type="function">
    <text evidence="11 14">The main replicative DNA helicase, it participates in initiation and elongation during chromosome replication. Travels ahead of the DNA replisome, separating dsDNA into templates for DNA synthesis. A processive ATP-dependent 5'-3' DNA helicase it has DNA-dependent ATPase activity.</text>
</comment>
<dbReference type="GO" id="GO:0016787">
    <property type="term" value="F:hydrolase activity"/>
    <property type="evidence" value="ECO:0007669"/>
    <property type="project" value="UniProtKB-KW"/>
</dbReference>
<keyword evidence="9 14" id="KW-0238">DNA-binding</keyword>
<keyword evidence="7 14" id="KW-0347">Helicase</keyword>
<evidence type="ECO:0000256" key="12">
    <source>
        <dbReference type="ARBA" id="ARBA00048954"/>
    </source>
</evidence>
<dbReference type="GO" id="GO:0005829">
    <property type="term" value="C:cytosol"/>
    <property type="evidence" value="ECO:0007669"/>
    <property type="project" value="TreeGrafter"/>
</dbReference>
<dbReference type="GO" id="GO:0043139">
    <property type="term" value="F:5'-3' DNA helicase activity"/>
    <property type="evidence" value="ECO:0007669"/>
    <property type="project" value="UniProtKB-EC"/>
</dbReference>
<dbReference type="Gene3D" id="1.10.860.10">
    <property type="entry name" value="DNAb Helicase, Chain A"/>
    <property type="match status" value="1"/>
</dbReference>
<dbReference type="PANTHER" id="PTHR30153:SF2">
    <property type="entry name" value="REPLICATIVE DNA HELICASE"/>
    <property type="match status" value="1"/>
</dbReference>
<keyword evidence="10" id="KW-0413">Isomerase</keyword>
<dbReference type="InterPro" id="IPR007694">
    <property type="entry name" value="DNA_helicase_DnaB-like_C"/>
</dbReference>
<dbReference type="OrthoDB" id="9773982at2"/>
<evidence type="ECO:0000256" key="14">
    <source>
        <dbReference type="RuleBase" id="RU362085"/>
    </source>
</evidence>
<accession>A0A161RMI8</accession>
<evidence type="ECO:0000256" key="9">
    <source>
        <dbReference type="ARBA" id="ARBA00023125"/>
    </source>
</evidence>
<evidence type="ECO:0000256" key="8">
    <source>
        <dbReference type="ARBA" id="ARBA00022840"/>
    </source>
</evidence>
<dbReference type="PANTHER" id="PTHR30153">
    <property type="entry name" value="REPLICATIVE DNA HELICASE DNAB"/>
    <property type="match status" value="1"/>
</dbReference>
<dbReference type="RefSeq" id="WP_068731048.1">
    <property type="nucleotide sequence ID" value="NZ_CP050292.1"/>
</dbReference>
<keyword evidence="3 14" id="KW-0639">Primosome</keyword>
<dbReference type="Pfam" id="PF00772">
    <property type="entry name" value="DnaB"/>
    <property type="match status" value="1"/>
</dbReference>
<dbReference type="Pfam" id="PF03796">
    <property type="entry name" value="DnaB_C"/>
    <property type="match status" value="1"/>
</dbReference>
<evidence type="ECO:0000256" key="1">
    <source>
        <dbReference type="ARBA" id="ARBA00008428"/>
    </source>
</evidence>
<keyword evidence="4 14" id="KW-0235">DNA replication</keyword>
<feature type="domain" description="SF4 helicase" evidence="15">
    <location>
        <begin position="195"/>
        <end position="492"/>
    </location>
</feature>
<gene>
    <name evidence="16" type="ORF">A4A58_23005</name>
    <name evidence="17" type="ORF">HB776_10370</name>
</gene>
<comment type="subunit">
    <text evidence="2">Homohexamer.</text>
</comment>
<dbReference type="GO" id="GO:0042802">
    <property type="term" value="F:identical protein binding"/>
    <property type="evidence" value="ECO:0007669"/>
    <property type="project" value="UniProtKB-ARBA"/>
</dbReference>
<dbReference type="SMART" id="SM00382">
    <property type="entry name" value="AAA"/>
    <property type="match status" value="1"/>
</dbReference>
<dbReference type="AlphaFoldDB" id="A0A161RMI8"/>
<evidence type="ECO:0000256" key="6">
    <source>
        <dbReference type="ARBA" id="ARBA00022801"/>
    </source>
</evidence>
<dbReference type="EMBL" id="LVYV01000004">
    <property type="protein sequence ID" value="KZD24348.1"/>
    <property type="molecule type" value="Genomic_DNA"/>
</dbReference>
<keyword evidence="18" id="KW-1185">Reference proteome</keyword>
<keyword evidence="8 14" id="KW-0067">ATP-binding</keyword>
<dbReference type="InterPro" id="IPR003593">
    <property type="entry name" value="AAA+_ATPase"/>
</dbReference>
<dbReference type="FunFam" id="3.40.50.300:FF:000076">
    <property type="entry name" value="Replicative DNA helicase"/>
    <property type="match status" value="1"/>
</dbReference>
<dbReference type="InterPro" id="IPR036185">
    <property type="entry name" value="DNA_heli_DnaB-like_N_sf"/>
</dbReference>
<dbReference type="InterPro" id="IPR007693">
    <property type="entry name" value="DNA_helicase_DnaB-like_N"/>
</dbReference>